<dbReference type="EMBL" id="JAAAIN010004355">
    <property type="protein sequence ID" value="KAG0281975.1"/>
    <property type="molecule type" value="Genomic_DNA"/>
</dbReference>
<gene>
    <name evidence="1" type="ORF">BGZ97_009193</name>
</gene>
<keyword evidence="2" id="KW-1185">Reference proteome</keyword>
<evidence type="ECO:0000313" key="1">
    <source>
        <dbReference type="EMBL" id="KAG0281975.1"/>
    </source>
</evidence>
<protein>
    <submittedName>
        <fullName evidence="1">Uncharacterized protein</fullName>
    </submittedName>
</protein>
<comment type="caution">
    <text evidence="1">The sequence shown here is derived from an EMBL/GenBank/DDBJ whole genome shotgun (WGS) entry which is preliminary data.</text>
</comment>
<sequence>MEDDSHCFQAVRAIHKDNLDTPPSSAPGTIIYLETYKDPETKKPFVLWSDIEQAFEN</sequence>
<dbReference type="Proteomes" id="UP000823405">
    <property type="component" value="Unassembled WGS sequence"/>
</dbReference>
<organism evidence="1 2">
    <name type="scientific">Linnemannia gamsii</name>
    <dbReference type="NCBI Taxonomy" id="64522"/>
    <lineage>
        <taxon>Eukaryota</taxon>
        <taxon>Fungi</taxon>
        <taxon>Fungi incertae sedis</taxon>
        <taxon>Mucoromycota</taxon>
        <taxon>Mortierellomycotina</taxon>
        <taxon>Mortierellomycetes</taxon>
        <taxon>Mortierellales</taxon>
        <taxon>Mortierellaceae</taxon>
        <taxon>Linnemannia</taxon>
    </lineage>
</organism>
<accession>A0A9P6QP90</accession>
<evidence type="ECO:0000313" key="2">
    <source>
        <dbReference type="Proteomes" id="UP000823405"/>
    </source>
</evidence>
<name>A0A9P6QP90_9FUNG</name>
<reference evidence="1" key="1">
    <citation type="journal article" date="2020" name="Fungal Divers.">
        <title>Resolving the Mortierellaceae phylogeny through synthesis of multi-gene phylogenetics and phylogenomics.</title>
        <authorList>
            <person name="Vandepol N."/>
            <person name="Liber J."/>
            <person name="Desiro A."/>
            <person name="Na H."/>
            <person name="Kennedy M."/>
            <person name="Barry K."/>
            <person name="Grigoriev I.V."/>
            <person name="Miller A.N."/>
            <person name="O'Donnell K."/>
            <person name="Stajich J.E."/>
            <person name="Bonito G."/>
        </authorList>
    </citation>
    <scope>NUCLEOTIDE SEQUENCE</scope>
    <source>
        <strain evidence="1">NVP60</strain>
    </source>
</reference>
<proteinExistence type="predicted"/>
<dbReference type="AlphaFoldDB" id="A0A9P6QP90"/>
<feature type="non-terminal residue" evidence="1">
    <location>
        <position position="57"/>
    </location>
</feature>